<keyword evidence="1" id="KW-1133">Transmembrane helix</keyword>
<keyword evidence="1" id="KW-0472">Membrane</keyword>
<reference evidence="2 3" key="1">
    <citation type="submission" date="2020-07" db="EMBL/GenBank/DDBJ databases">
        <authorList>
            <person name="Feng X."/>
        </authorList>
    </citation>
    <scope>NUCLEOTIDE SEQUENCE [LARGE SCALE GENOMIC DNA]</scope>
    <source>
        <strain evidence="2 3">JCM23202</strain>
    </source>
</reference>
<protein>
    <recommendedName>
        <fullName evidence="4">RedB protein</fullName>
    </recommendedName>
</protein>
<keyword evidence="1" id="KW-0812">Transmembrane</keyword>
<comment type="caution">
    <text evidence="2">The sequence shown here is derived from an EMBL/GenBank/DDBJ whole genome shotgun (WGS) entry which is preliminary data.</text>
</comment>
<sequence>MPSRLKSIFRPFNLFLLLWVLSVGIGSVFMVRHQFTPGESNPAPTKIPSDLASYFQGEDCPLTVVISVHPDCPCTSASLEQLDRLLTHFPNSSRAIAFFSVEEDAAEDSNYQSNDYWQRIDKMPNAISIMDRGGKLAHEFGAFVSGSVAGYDQSGTLRFQGGITASRGHAGPSLGLDALAEIASGKNLSEVKTTATFGCSLMEESDS</sequence>
<gene>
    <name evidence="2" type="ORF">H5P27_04540</name>
</gene>
<name>A0A7X1B480_9BACT</name>
<evidence type="ECO:0000256" key="1">
    <source>
        <dbReference type="SAM" id="Phobius"/>
    </source>
</evidence>
<dbReference type="Gene3D" id="3.40.30.10">
    <property type="entry name" value="Glutaredoxin"/>
    <property type="match status" value="1"/>
</dbReference>
<dbReference type="AlphaFoldDB" id="A0A7X1B480"/>
<organism evidence="2 3">
    <name type="scientific">Pelagicoccus albus</name>
    <dbReference type="NCBI Taxonomy" id="415222"/>
    <lineage>
        <taxon>Bacteria</taxon>
        <taxon>Pseudomonadati</taxon>
        <taxon>Verrucomicrobiota</taxon>
        <taxon>Opitutia</taxon>
        <taxon>Puniceicoccales</taxon>
        <taxon>Pelagicoccaceae</taxon>
        <taxon>Pelagicoccus</taxon>
    </lineage>
</organism>
<dbReference type="InterPro" id="IPR036249">
    <property type="entry name" value="Thioredoxin-like_sf"/>
</dbReference>
<evidence type="ECO:0008006" key="4">
    <source>
        <dbReference type="Google" id="ProtNLM"/>
    </source>
</evidence>
<evidence type="ECO:0000313" key="3">
    <source>
        <dbReference type="Proteomes" id="UP000526501"/>
    </source>
</evidence>
<feature type="transmembrane region" description="Helical" evidence="1">
    <location>
        <begin position="12"/>
        <end position="31"/>
    </location>
</feature>
<dbReference type="SUPFAM" id="SSF52833">
    <property type="entry name" value="Thioredoxin-like"/>
    <property type="match status" value="1"/>
</dbReference>
<dbReference type="RefSeq" id="WP_185659191.1">
    <property type="nucleotide sequence ID" value="NZ_CAWPOO010000006.1"/>
</dbReference>
<evidence type="ECO:0000313" key="2">
    <source>
        <dbReference type="EMBL" id="MBC2605307.1"/>
    </source>
</evidence>
<proteinExistence type="predicted"/>
<accession>A0A7X1B480</accession>
<dbReference type="EMBL" id="JACHVC010000006">
    <property type="protein sequence ID" value="MBC2605307.1"/>
    <property type="molecule type" value="Genomic_DNA"/>
</dbReference>
<keyword evidence="3" id="KW-1185">Reference proteome</keyword>
<dbReference type="Proteomes" id="UP000526501">
    <property type="component" value="Unassembled WGS sequence"/>
</dbReference>